<dbReference type="GO" id="GO:0005737">
    <property type="term" value="C:cytoplasm"/>
    <property type="evidence" value="ECO:0007669"/>
    <property type="project" value="TreeGrafter"/>
</dbReference>
<dbReference type="PANTHER" id="PTHR11188">
    <property type="entry name" value="ARRESTIN DOMAIN CONTAINING PROTEIN"/>
    <property type="match status" value="1"/>
</dbReference>
<sequence length="370" mass="40836">MNKCVSIIFENREKWFLPGESIDGKVVVSIKKDIKCRGLKLTFEGFSYVNLKGAKKKPESNNEDSKKEVYYNVTLPLLGQQGTKTLKVGDHSFAFHYRLPQNIPSSFESKYGYVRHYAEAVIEFQGLLNPTSKCTEILSVNSALDLSNYYDFATTPRSVLLQKDIKGALGRRGGNLEVSLNVNKTAFVPGEHLIINAVITNTSSKILSLAKALIVQEAVYTVGSHNLSIQKIIGSNVKKYIQAKSDYNWKDEKLLVPEVPSSQLKGCSLIDLSFYFHFEVQMKSPARVADLETDIPIIIGTIPLGSAECGSNNNQTKEPYNISSSIRLDAPSAPLLYDFSGIEQMGPNQAIAAAAPSYNVPNLYPNIGEP</sequence>
<comment type="similarity">
    <text evidence="1">Belongs to the arrestin family.</text>
</comment>
<feature type="non-terminal residue" evidence="3">
    <location>
        <position position="370"/>
    </location>
</feature>
<evidence type="ECO:0000256" key="1">
    <source>
        <dbReference type="ARBA" id="ARBA00005298"/>
    </source>
</evidence>
<name>A0A5N5SWA7_9CRUS</name>
<keyword evidence="4" id="KW-1185">Reference proteome</keyword>
<organism evidence="3 4">
    <name type="scientific">Armadillidium nasatum</name>
    <dbReference type="NCBI Taxonomy" id="96803"/>
    <lineage>
        <taxon>Eukaryota</taxon>
        <taxon>Metazoa</taxon>
        <taxon>Ecdysozoa</taxon>
        <taxon>Arthropoda</taxon>
        <taxon>Crustacea</taxon>
        <taxon>Multicrustacea</taxon>
        <taxon>Malacostraca</taxon>
        <taxon>Eumalacostraca</taxon>
        <taxon>Peracarida</taxon>
        <taxon>Isopoda</taxon>
        <taxon>Oniscidea</taxon>
        <taxon>Crinocheta</taxon>
        <taxon>Armadillidiidae</taxon>
        <taxon>Armadillidium</taxon>
    </lineage>
</organism>
<dbReference type="EMBL" id="SEYY01020852">
    <property type="protein sequence ID" value="KAB7496960.1"/>
    <property type="molecule type" value="Genomic_DNA"/>
</dbReference>
<dbReference type="InterPro" id="IPR014752">
    <property type="entry name" value="Arrestin-like_C"/>
</dbReference>
<dbReference type="Proteomes" id="UP000326759">
    <property type="component" value="Unassembled WGS sequence"/>
</dbReference>
<dbReference type="InterPro" id="IPR011022">
    <property type="entry name" value="Arrestin_C-like"/>
</dbReference>
<protein>
    <submittedName>
        <fullName evidence="3">Arrestin domain-containing protein 1</fullName>
    </submittedName>
</protein>
<comment type="caution">
    <text evidence="3">The sequence shown here is derived from an EMBL/GenBank/DDBJ whole genome shotgun (WGS) entry which is preliminary data.</text>
</comment>
<dbReference type="GO" id="GO:0015031">
    <property type="term" value="P:protein transport"/>
    <property type="evidence" value="ECO:0007669"/>
    <property type="project" value="TreeGrafter"/>
</dbReference>
<dbReference type="OrthoDB" id="2333384at2759"/>
<dbReference type="AlphaFoldDB" id="A0A5N5SWA7"/>
<dbReference type="Pfam" id="PF00339">
    <property type="entry name" value="Arrestin_N"/>
    <property type="match status" value="1"/>
</dbReference>
<gene>
    <name evidence="3" type="primary">Arrdc1</name>
    <name evidence="3" type="ORF">Anas_04046</name>
</gene>
<dbReference type="InterPro" id="IPR050357">
    <property type="entry name" value="Arrestin_domain-protein"/>
</dbReference>
<dbReference type="InterPro" id="IPR014756">
    <property type="entry name" value="Ig_E-set"/>
</dbReference>
<evidence type="ECO:0000313" key="3">
    <source>
        <dbReference type="EMBL" id="KAB7496960.1"/>
    </source>
</evidence>
<dbReference type="SMART" id="SM01017">
    <property type="entry name" value="Arrestin_C"/>
    <property type="match status" value="1"/>
</dbReference>
<proteinExistence type="inferred from homology"/>
<dbReference type="SUPFAM" id="SSF81296">
    <property type="entry name" value="E set domains"/>
    <property type="match status" value="2"/>
</dbReference>
<dbReference type="Pfam" id="PF02752">
    <property type="entry name" value="Arrestin_C"/>
    <property type="match status" value="1"/>
</dbReference>
<reference evidence="3 4" key="1">
    <citation type="journal article" date="2019" name="PLoS Biol.">
        <title>Sex chromosomes control vertical transmission of feminizing Wolbachia symbionts in an isopod.</title>
        <authorList>
            <person name="Becking T."/>
            <person name="Chebbi M.A."/>
            <person name="Giraud I."/>
            <person name="Moumen B."/>
            <person name="Laverre T."/>
            <person name="Caubet Y."/>
            <person name="Peccoud J."/>
            <person name="Gilbert C."/>
            <person name="Cordaux R."/>
        </authorList>
    </citation>
    <scope>NUCLEOTIDE SEQUENCE [LARGE SCALE GENOMIC DNA]</scope>
    <source>
        <strain evidence="3">ANa2</strain>
        <tissue evidence="3">Whole body excluding digestive tract and cuticle</tissue>
    </source>
</reference>
<evidence type="ECO:0000313" key="4">
    <source>
        <dbReference type="Proteomes" id="UP000326759"/>
    </source>
</evidence>
<feature type="domain" description="Arrestin C-terminal-like" evidence="2">
    <location>
        <begin position="172"/>
        <end position="304"/>
    </location>
</feature>
<dbReference type="Gene3D" id="2.60.40.640">
    <property type="match status" value="2"/>
</dbReference>
<evidence type="ECO:0000259" key="2">
    <source>
        <dbReference type="SMART" id="SM01017"/>
    </source>
</evidence>
<dbReference type="PANTHER" id="PTHR11188:SF176">
    <property type="entry name" value="ARRESTIN DOMAIN-CONTAINING PROTEIN 1"/>
    <property type="match status" value="1"/>
</dbReference>
<dbReference type="InterPro" id="IPR011021">
    <property type="entry name" value="Arrestin-like_N"/>
</dbReference>
<accession>A0A5N5SWA7</accession>